<organism evidence="6">
    <name type="scientific">Tanacetum cinerariifolium</name>
    <name type="common">Dalmatian daisy</name>
    <name type="synonym">Chrysanthemum cinerariifolium</name>
    <dbReference type="NCBI Taxonomy" id="118510"/>
    <lineage>
        <taxon>Eukaryota</taxon>
        <taxon>Viridiplantae</taxon>
        <taxon>Streptophyta</taxon>
        <taxon>Embryophyta</taxon>
        <taxon>Tracheophyta</taxon>
        <taxon>Spermatophyta</taxon>
        <taxon>Magnoliopsida</taxon>
        <taxon>eudicotyledons</taxon>
        <taxon>Gunneridae</taxon>
        <taxon>Pentapetalae</taxon>
        <taxon>asterids</taxon>
        <taxon>campanulids</taxon>
        <taxon>Asterales</taxon>
        <taxon>Asteraceae</taxon>
        <taxon>Asteroideae</taxon>
        <taxon>Anthemideae</taxon>
        <taxon>Anthemidinae</taxon>
        <taxon>Tanacetum</taxon>
    </lineage>
</organism>
<evidence type="ECO:0000256" key="4">
    <source>
        <dbReference type="ARBA" id="ARBA00022801"/>
    </source>
</evidence>
<dbReference type="SUPFAM" id="SSF53098">
    <property type="entry name" value="Ribonuclease H-like"/>
    <property type="match status" value="1"/>
</dbReference>
<dbReference type="Gene3D" id="3.30.420.10">
    <property type="entry name" value="Ribonuclease H-like superfamily/Ribonuclease H"/>
    <property type="match status" value="1"/>
</dbReference>
<dbReference type="GO" id="GO:0046872">
    <property type="term" value="F:metal ion binding"/>
    <property type="evidence" value="ECO:0007669"/>
    <property type="project" value="UniProtKB-KW"/>
</dbReference>
<dbReference type="PANTHER" id="PTHR42648:SF30">
    <property type="entry name" value="RIBONUCLEASE H-LIKE DOMAIN, GAG-PRE-INTEGRASE DOMAIN PROTEIN-RELATED"/>
    <property type="match status" value="1"/>
</dbReference>
<dbReference type="GO" id="GO:0004190">
    <property type="term" value="F:aspartic-type endopeptidase activity"/>
    <property type="evidence" value="ECO:0007669"/>
    <property type="project" value="UniProtKB-KW"/>
</dbReference>
<dbReference type="Pfam" id="PF13976">
    <property type="entry name" value="gag_pre-integrs"/>
    <property type="match status" value="1"/>
</dbReference>
<comment type="caution">
    <text evidence="6">The sequence shown here is derived from an EMBL/GenBank/DDBJ whole genome shotgun (WGS) entry which is preliminary data.</text>
</comment>
<accession>A0A6L2NNN0</accession>
<feature type="domain" description="Integrase catalytic" evidence="5">
    <location>
        <begin position="273"/>
        <end position="400"/>
    </location>
</feature>
<dbReference type="Pfam" id="PF22936">
    <property type="entry name" value="Pol_BBD"/>
    <property type="match status" value="1"/>
</dbReference>
<dbReference type="InterPro" id="IPR039537">
    <property type="entry name" value="Retrotran_Ty1/copia-like"/>
</dbReference>
<evidence type="ECO:0000259" key="5">
    <source>
        <dbReference type="PROSITE" id="PS50994"/>
    </source>
</evidence>
<dbReference type="GO" id="GO:0003676">
    <property type="term" value="F:nucleic acid binding"/>
    <property type="evidence" value="ECO:0007669"/>
    <property type="project" value="InterPro"/>
</dbReference>
<dbReference type="InterPro" id="IPR043502">
    <property type="entry name" value="DNA/RNA_pol_sf"/>
</dbReference>
<dbReference type="GO" id="GO:0015074">
    <property type="term" value="P:DNA integration"/>
    <property type="evidence" value="ECO:0007669"/>
    <property type="project" value="InterPro"/>
</dbReference>
<dbReference type="PANTHER" id="PTHR42648">
    <property type="entry name" value="TRANSPOSASE, PUTATIVE-RELATED"/>
    <property type="match status" value="1"/>
</dbReference>
<dbReference type="SUPFAM" id="SSF56672">
    <property type="entry name" value="DNA/RNA polymerases"/>
    <property type="match status" value="1"/>
</dbReference>
<keyword evidence="4" id="KW-0378">Hydrolase</keyword>
<sequence>MTNGEYVKDMTSKFDKLAKFEGQDFRRWQKKIHFLLTTLKVVYVLSTPSPVWFENETLETSRKRMKIVALVRAMMALVQVGLRILKSNKDDEVAWWVDSGATSYVCKDLRWFQVCKSIEDGSFVKMENIATEPIKGIWRVFIDFHFWKNFMFRNVLYVLGIRKNLVYEIVLNKCGYKQVLESDKYILSRHGSFVEFGYVCNGIIRLNLNYPLFNASACMITFSHSNSLSKSELWHVRLGHVHYKRMRDMSKMSLIPAFDMTHESCKTCMLTKITRQPFKGVNQESKVLDLVHSDLCDFYANHSLGHNKYVIIFIDDASRYCYVYLLHAKHEALDKFKIHKQEVELQRQDLIKVLHTDRGGEYYDQVYFQSTGVIHQTTAPYTPQQNGVAERKNMTLKEIVNSILSYFGPSEGFWGMIQPSSSKIAEDEVEGTRDKTLSQREYCFIIEEDPRTLSEAMTSKDKMKVEGSVDKYKARLVIQGFRQKERIDFFDTYAPVARIFTIRLLLALAAIHDLVIHQMDMKTAFLNDDLDEKIYMKQPEGFVMPGHESNVCKLKKLLYGLKQAPKQWHQKFDDVVLSNDFSLNQADKCVYSKFDASGKEVIICLFLDDMLIFGTNQDQVNKTKEFLSSKFDMKDLGVAEVILGIRIKRRNNGISISQSHYIEKILTKFNFANCSPVYTHVDLTVKFRHNKRTSVSQLEYSRAIGCLMYAMISTRSDITFVAGKLSRYTSNPSALHWQALDRVFQYLKETFNLGCKMETAAIMLLISSLIRVVSHSRGGKDINTLLPRFICFTLSRCVLLCPFLFFFVVMSGSKPDEMAPGSLQAVVLPKFDMHLHTLILTSGELKDVVNEYCIPGDLHPRLPSPALTMNKIPSRYIRLYIEQLEQGGVTSSFLYLFLAVIKYFGVYVSQLGHWFSFESKTGGHSKKCFKEITYSLKDVRDDFPTHFSESDAARLAEFVVPLRPPPRHLFDHSGRFIEAFSLDGNRCKEPIPEKSSFHKNLDKPNPKITAARNEEEPATAATFGSTGGATNVEKEVVDLSGNTRVPTSSATAVHSSPRLKHSASNGELVKRHKHLNHDYVDLRNHSGVYLMELDRLRNILQSEMQANGGLNKRLALLDTAHSLCSNRERELMDMLKDMEKERDD</sequence>
<name>A0A6L2NNN0_TANCI</name>
<reference evidence="6" key="1">
    <citation type="journal article" date="2019" name="Sci. Rep.">
        <title>Draft genome of Tanacetum cinerariifolium, the natural source of mosquito coil.</title>
        <authorList>
            <person name="Yamashiro T."/>
            <person name="Shiraishi A."/>
            <person name="Satake H."/>
            <person name="Nakayama K."/>
        </authorList>
    </citation>
    <scope>NUCLEOTIDE SEQUENCE</scope>
</reference>
<dbReference type="InterPro" id="IPR025724">
    <property type="entry name" value="GAG-pre-integrase_dom"/>
</dbReference>
<evidence type="ECO:0000256" key="1">
    <source>
        <dbReference type="ARBA" id="ARBA00022670"/>
    </source>
</evidence>
<dbReference type="InterPro" id="IPR036397">
    <property type="entry name" value="RNaseH_sf"/>
</dbReference>
<dbReference type="GO" id="GO:0006508">
    <property type="term" value="P:proteolysis"/>
    <property type="evidence" value="ECO:0007669"/>
    <property type="project" value="UniProtKB-KW"/>
</dbReference>
<gene>
    <name evidence="6" type="ORF">Tci_059926</name>
</gene>
<keyword evidence="2" id="KW-0479">Metal-binding</keyword>
<dbReference type="InterPro" id="IPR013103">
    <property type="entry name" value="RVT_2"/>
</dbReference>
<keyword evidence="3" id="KW-0064">Aspartyl protease</keyword>
<dbReference type="AlphaFoldDB" id="A0A6L2NNN0"/>
<dbReference type="InterPro" id="IPR054722">
    <property type="entry name" value="PolX-like_BBD"/>
</dbReference>
<protein>
    <submittedName>
        <fullName evidence="6">Zinc finger, CCHC-type</fullName>
    </submittedName>
</protein>
<evidence type="ECO:0000256" key="3">
    <source>
        <dbReference type="ARBA" id="ARBA00022750"/>
    </source>
</evidence>
<dbReference type="EMBL" id="BKCJ010009644">
    <property type="protein sequence ID" value="GEU87948.1"/>
    <property type="molecule type" value="Genomic_DNA"/>
</dbReference>
<dbReference type="InterPro" id="IPR012337">
    <property type="entry name" value="RNaseH-like_sf"/>
</dbReference>
<keyword evidence="1" id="KW-0645">Protease</keyword>
<proteinExistence type="predicted"/>
<dbReference type="Pfam" id="PF00665">
    <property type="entry name" value="rve"/>
    <property type="match status" value="1"/>
</dbReference>
<evidence type="ECO:0000313" key="6">
    <source>
        <dbReference type="EMBL" id="GEU87948.1"/>
    </source>
</evidence>
<dbReference type="InterPro" id="IPR001584">
    <property type="entry name" value="Integrase_cat-core"/>
</dbReference>
<dbReference type="Pfam" id="PF07727">
    <property type="entry name" value="RVT_2"/>
    <property type="match status" value="1"/>
</dbReference>
<evidence type="ECO:0000256" key="2">
    <source>
        <dbReference type="ARBA" id="ARBA00022723"/>
    </source>
</evidence>
<dbReference type="PROSITE" id="PS50994">
    <property type="entry name" value="INTEGRASE"/>
    <property type="match status" value="1"/>
</dbReference>